<evidence type="ECO:0000313" key="8">
    <source>
        <dbReference type="EMBL" id="MCV9385595.1"/>
    </source>
</evidence>
<sequence length="402" mass="44048">MQKKLEERVVLFSLWLLMFSSSSQFFIMSPILSQIGEQLDIQEKWLGTLITAYAVSLAIMALLIGPISDRYGRRKILLFGSGLMSIALLLHPLAYDYSSLLILRIIAGLAGGVLTGSCVAYVGDYFIVARRGWANGIVATGSAAGQIVGIPMGTLLSGWIGFYAPFQFFGVAMVIAFFVIWFKVPQPKISGGQCKIGIWEASKDYIKILKIRGIKSIALGYILSFFSISIFVVYFPTWLEDSFRIDNYSIAILFLIGGVATVLAGPLSGKLSDKKGRGSIIVFTNLLLVIVIPLTVFLLNQYYHFYPVVFFIIMLLVVARRVPFQTLATDIVDDELRGRMMSLTISIGQIGMALGSGLSGIVYTQIGFIGNAVFASIACFAMAALIQKYFPESKSKESLVTS</sequence>
<evidence type="ECO:0000256" key="5">
    <source>
        <dbReference type="ARBA" id="ARBA00023136"/>
    </source>
</evidence>
<dbReference type="Pfam" id="PF07690">
    <property type="entry name" value="MFS_1"/>
    <property type="match status" value="1"/>
</dbReference>
<dbReference type="SUPFAM" id="SSF103473">
    <property type="entry name" value="MFS general substrate transporter"/>
    <property type="match status" value="1"/>
</dbReference>
<organism evidence="8 9">
    <name type="scientific">Reichenbachiella ulvae</name>
    <dbReference type="NCBI Taxonomy" id="2980104"/>
    <lineage>
        <taxon>Bacteria</taxon>
        <taxon>Pseudomonadati</taxon>
        <taxon>Bacteroidota</taxon>
        <taxon>Cytophagia</taxon>
        <taxon>Cytophagales</taxon>
        <taxon>Reichenbachiellaceae</taxon>
        <taxon>Reichenbachiella</taxon>
    </lineage>
</organism>
<dbReference type="Gene3D" id="1.20.1250.20">
    <property type="entry name" value="MFS general substrate transporter like domains"/>
    <property type="match status" value="1"/>
</dbReference>
<dbReference type="PROSITE" id="PS50850">
    <property type="entry name" value="MFS"/>
    <property type="match status" value="1"/>
</dbReference>
<feature type="transmembrane region" description="Helical" evidence="6">
    <location>
        <begin position="217"/>
        <end position="236"/>
    </location>
</feature>
<accession>A0ABT3CPE1</accession>
<dbReference type="InterPro" id="IPR020846">
    <property type="entry name" value="MFS_dom"/>
</dbReference>
<evidence type="ECO:0000256" key="1">
    <source>
        <dbReference type="ARBA" id="ARBA00004651"/>
    </source>
</evidence>
<feature type="transmembrane region" description="Helical" evidence="6">
    <location>
        <begin position="101"/>
        <end position="122"/>
    </location>
</feature>
<evidence type="ECO:0000256" key="3">
    <source>
        <dbReference type="ARBA" id="ARBA00022692"/>
    </source>
</evidence>
<evidence type="ECO:0000256" key="6">
    <source>
        <dbReference type="SAM" id="Phobius"/>
    </source>
</evidence>
<proteinExistence type="predicted"/>
<dbReference type="PANTHER" id="PTHR43124">
    <property type="entry name" value="PURINE EFFLUX PUMP PBUE"/>
    <property type="match status" value="1"/>
</dbReference>
<feature type="transmembrane region" description="Helical" evidence="6">
    <location>
        <begin position="343"/>
        <end position="362"/>
    </location>
</feature>
<dbReference type="CDD" id="cd17324">
    <property type="entry name" value="MFS_NepI_like"/>
    <property type="match status" value="1"/>
</dbReference>
<feature type="transmembrane region" description="Helical" evidence="6">
    <location>
        <begin position="45"/>
        <end position="64"/>
    </location>
</feature>
<evidence type="ECO:0000259" key="7">
    <source>
        <dbReference type="PROSITE" id="PS50850"/>
    </source>
</evidence>
<dbReference type="PROSITE" id="PS00216">
    <property type="entry name" value="SUGAR_TRANSPORT_1"/>
    <property type="match status" value="1"/>
</dbReference>
<keyword evidence="9" id="KW-1185">Reference proteome</keyword>
<feature type="transmembrane region" description="Helical" evidence="6">
    <location>
        <begin position="368"/>
        <end position="386"/>
    </location>
</feature>
<keyword evidence="5 6" id="KW-0472">Membrane</keyword>
<reference evidence="8 9" key="1">
    <citation type="submission" date="2022-10" db="EMBL/GenBank/DDBJ databases">
        <title>Comparative genomics and taxonomic characterization of three novel marine species of genus Reichenbachiella exhibiting antioxidant and polysaccharide degradation activities.</title>
        <authorList>
            <person name="Muhammad N."/>
            <person name="Lee Y.-J."/>
            <person name="Ko J."/>
            <person name="Kim S.-G."/>
        </authorList>
    </citation>
    <scope>NUCLEOTIDE SEQUENCE [LARGE SCALE GENOMIC DNA]</scope>
    <source>
        <strain evidence="8 9">ABR2-5</strain>
    </source>
</reference>
<keyword evidence="4 6" id="KW-1133">Transmembrane helix</keyword>
<dbReference type="RefSeq" id="WP_264136379.1">
    <property type="nucleotide sequence ID" value="NZ_JAOYOD010000001.1"/>
</dbReference>
<dbReference type="PANTHER" id="PTHR43124:SF3">
    <property type="entry name" value="CHLORAMPHENICOL EFFLUX PUMP RV0191"/>
    <property type="match status" value="1"/>
</dbReference>
<keyword evidence="2" id="KW-1003">Cell membrane</keyword>
<feature type="domain" description="Major facilitator superfamily (MFS) profile" evidence="7">
    <location>
        <begin position="10"/>
        <end position="396"/>
    </location>
</feature>
<feature type="transmembrane region" description="Helical" evidence="6">
    <location>
        <begin position="280"/>
        <end position="299"/>
    </location>
</feature>
<feature type="transmembrane region" description="Helical" evidence="6">
    <location>
        <begin position="134"/>
        <end position="156"/>
    </location>
</feature>
<feature type="transmembrane region" description="Helical" evidence="6">
    <location>
        <begin position="12"/>
        <end position="33"/>
    </location>
</feature>
<comment type="caution">
    <text evidence="8">The sequence shown here is derived from an EMBL/GenBank/DDBJ whole genome shotgun (WGS) entry which is preliminary data.</text>
</comment>
<dbReference type="InterPro" id="IPR050189">
    <property type="entry name" value="MFS_Efflux_Transporters"/>
</dbReference>
<gene>
    <name evidence="8" type="ORF">N7U62_02920</name>
</gene>
<dbReference type="EMBL" id="JAOYOD010000001">
    <property type="protein sequence ID" value="MCV9385595.1"/>
    <property type="molecule type" value="Genomic_DNA"/>
</dbReference>
<keyword evidence="3 6" id="KW-0812">Transmembrane</keyword>
<feature type="transmembrane region" description="Helical" evidence="6">
    <location>
        <begin position="162"/>
        <end position="182"/>
    </location>
</feature>
<dbReference type="InterPro" id="IPR005829">
    <property type="entry name" value="Sugar_transporter_CS"/>
</dbReference>
<dbReference type="InterPro" id="IPR011701">
    <property type="entry name" value="MFS"/>
</dbReference>
<name>A0ABT3CPE1_9BACT</name>
<comment type="subcellular location">
    <subcellularLocation>
        <location evidence="1">Cell membrane</location>
        <topology evidence="1">Multi-pass membrane protein</topology>
    </subcellularLocation>
</comment>
<evidence type="ECO:0000256" key="4">
    <source>
        <dbReference type="ARBA" id="ARBA00022989"/>
    </source>
</evidence>
<feature type="transmembrane region" description="Helical" evidence="6">
    <location>
        <begin position="76"/>
        <end position="95"/>
    </location>
</feature>
<dbReference type="Proteomes" id="UP001300692">
    <property type="component" value="Unassembled WGS sequence"/>
</dbReference>
<feature type="transmembrane region" description="Helical" evidence="6">
    <location>
        <begin position="305"/>
        <end position="322"/>
    </location>
</feature>
<evidence type="ECO:0000313" key="9">
    <source>
        <dbReference type="Proteomes" id="UP001300692"/>
    </source>
</evidence>
<feature type="transmembrane region" description="Helical" evidence="6">
    <location>
        <begin position="248"/>
        <end position="268"/>
    </location>
</feature>
<evidence type="ECO:0000256" key="2">
    <source>
        <dbReference type="ARBA" id="ARBA00022475"/>
    </source>
</evidence>
<protein>
    <submittedName>
        <fullName evidence="8">MFS transporter</fullName>
    </submittedName>
</protein>
<dbReference type="InterPro" id="IPR036259">
    <property type="entry name" value="MFS_trans_sf"/>
</dbReference>